<evidence type="ECO:0000256" key="1">
    <source>
        <dbReference type="SAM" id="MobiDB-lite"/>
    </source>
</evidence>
<dbReference type="HOGENOM" id="CLU_1821734_0_0_4"/>
<accession>B4EM83</accession>
<organism evidence="2 3">
    <name type="scientific">Burkholderia cenocepacia (strain ATCC BAA-245 / DSM 16553 / LMG 16656 / NCTC 13227 / J2315 / CF5610)</name>
    <name type="common">Burkholderia cepacia (strain J2315)</name>
    <dbReference type="NCBI Taxonomy" id="216591"/>
    <lineage>
        <taxon>Bacteria</taxon>
        <taxon>Pseudomonadati</taxon>
        <taxon>Pseudomonadota</taxon>
        <taxon>Betaproteobacteria</taxon>
        <taxon>Burkholderiales</taxon>
        <taxon>Burkholderiaceae</taxon>
        <taxon>Burkholderia</taxon>
        <taxon>Burkholderia cepacia complex</taxon>
    </lineage>
</organism>
<evidence type="ECO:0000313" key="3">
    <source>
        <dbReference type="Proteomes" id="UP000001035"/>
    </source>
</evidence>
<feature type="compositionally biased region" description="Basic and acidic residues" evidence="1">
    <location>
        <begin position="7"/>
        <end position="21"/>
    </location>
</feature>
<feature type="compositionally biased region" description="Polar residues" evidence="1">
    <location>
        <begin position="33"/>
        <end position="42"/>
    </location>
</feature>
<dbReference type="KEGG" id="bcj:BCAM0781"/>
<dbReference type="Proteomes" id="UP000001035">
    <property type="component" value="Chromosome 2"/>
</dbReference>
<dbReference type="EMBL" id="AM747721">
    <property type="protein sequence ID" value="CAR54641.1"/>
    <property type="molecule type" value="Genomic_DNA"/>
</dbReference>
<protein>
    <submittedName>
        <fullName evidence="2">Uncharacterized protein</fullName>
    </submittedName>
</protein>
<reference evidence="2 3" key="1">
    <citation type="journal article" date="2009" name="J. Bacteriol.">
        <title>The genome of Burkholderia cenocepacia J2315, an epidemic pathogen of cystic fibrosis patients.</title>
        <authorList>
            <person name="Holden M.T."/>
            <person name="Seth-Smith H.M."/>
            <person name="Crossman L.C."/>
            <person name="Sebaihia M."/>
            <person name="Bentley S.D."/>
            <person name="Cerdeno-Tarraga A.M."/>
            <person name="Thomson N.R."/>
            <person name="Bason N."/>
            <person name="Quail M.A."/>
            <person name="Sharp S."/>
            <person name="Cherevach I."/>
            <person name="Churcher C."/>
            <person name="Goodhead I."/>
            <person name="Hauser H."/>
            <person name="Holroyd N."/>
            <person name="Mungall K."/>
            <person name="Scott P."/>
            <person name="Walker D."/>
            <person name="White B."/>
            <person name="Rose H."/>
            <person name="Iversen P."/>
            <person name="Mil-Homens D."/>
            <person name="Rocha E.P."/>
            <person name="Fialho A.M."/>
            <person name="Baldwin A."/>
            <person name="Dowson C."/>
            <person name="Barrell B.G."/>
            <person name="Govan J.R."/>
            <person name="Vandamme P."/>
            <person name="Hart C.A."/>
            <person name="Mahenthiralingam E."/>
            <person name="Parkhill J."/>
        </authorList>
    </citation>
    <scope>NUCLEOTIDE SEQUENCE [LARGE SCALE GENOMIC DNA]</scope>
    <source>
        <strain evidence="3">ATCC BAA-245 / DSM 16553 / LMG 16656 / NCTC 13227 / J2315 / CF5610</strain>
    </source>
</reference>
<gene>
    <name evidence="2" type="ORF">BCAM0781</name>
</gene>
<proteinExistence type="predicted"/>
<dbReference type="RefSeq" id="WP_012493163.1">
    <property type="nucleotide sequence ID" value="NC_011001.1"/>
</dbReference>
<sequence length="141" mass="16376">MLNKTQRRGEKEGGNPRDQKSAGRMGGNPYDPLTTTNSTQESEMADANTKPRRRKNKPVNMQKRFALVLRNYPDLPKRGWPYLPWMQAIDIDFKIFGFKPGDRIYLNANYVTRQITITPDYGQLALREQPYHDPDWVPPPL</sequence>
<evidence type="ECO:0000313" key="2">
    <source>
        <dbReference type="EMBL" id="CAR54641.1"/>
    </source>
</evidence>
<keyword evidence="3" id="KW-1185">Reference proteome</keyword>
<name>B4EM83_BURCJ</name>
<feature type="region of interest" description="Disordered" evidence="1">
    <location>
        <begin position="1"/>
        <end position="61"/>
    </location>
</feature>
<dbReference type="eggNOG" id="ENOG5030X1W">
    <property type="taxonomic scope" value="Bacteria"/>
</dbReference>
<dbReference type="AlphaFoldDB" id="B4EM83"/>